<evidence type="ECO:0000256" key="1">
    <source>
        <dbReference type="SAM" id="Phobius"/>
    </source>
</evidence>
<name>A0A9X5E7C9_9CYAN</name>
<feature type="transmembrane region" description="Helical" evidence="1">
    <location>
        <begin position="39"/>
        <end position="63"/>
    </location>
</feature>
<organism evidence="2 3">
    <name type="scientific">Scytonema millei VB511283</name>
    <dbReference type="NCBI Taxonomy" id="1245923"/>
    <lineage>
        <taxon>Bacteria</taxon>
        <taxon>Bacillati</taxon>
        <taxon>Cyanobacteriota</taxon>
        <taxon>Cyanophyceae</taxon>
        <taxon>Nostocales</taxon>
        <taxon>Scytonemataceae</taxon>
        <taxon>Scytonema</taxon>
    </lineage>
</organism>
<dbReference type="NCBIfam" id="NF037982">
    <property type="entry name" value="Nramp_1"/>
    <property type="match status" value="1"/>
</dbReference>
<accession>A0A9X5E7C9</accession>
<feature type="transmembrane region" description="Helical" evidence="1">
    <location>
        <begin position="131"/>
        <end position="152"/>
    </location>
</feature>
<feature type="transmembrane region" description="Helical" evidence="1">
    <location>
        <begin position="250"/>
        <end position="268"/>
    </location>
</feature>
<dbReference type="AlphaFoldDB" id="A0A9X5E7C9"/>
<feature type="transmembrane region" description="Helical" evidence="1">
    <location>
        <begin position="280"/>
        <end position="299"/>
    </location>
</feature>
<sequence>MDKVGDPATKYAIYVATAVLVLGFIITLVRNGIQILADVSFWLGLYGWLAAGIVVGYLVYLGLRILGWRSSEEAEPNVTDTSGIIYRAIAPTATERGAGAIATRSKISAGELPPWEVADLPAPPPFSFNNAIALIGPGAILLGTSIGSGEWLLGPAVTAQYGGFMLWIATTSIILQVVMNMEFIRYTLYTGEPIYTGFMRTKPGPRFWAIFYSVLAFLQLGWPGWASSAATALTAMFVGDIPGPEHAETIEAFGLFWFLSTVAIVAFGAKIERTMEVVQWFFVGAILLFLTVIALGFTAPETWGRAVTGFLRFGTIPPNVDWLKVGGFAAFAGAGGVLNGTLSNWFRDKGLGMGGVVGYIPALIGGRRMSLTPTGKVFPLTTENKKRWREWWKYAITDQYGVWVLGCFLGMGLPALLTLQFIPPGTRFDNQFAIAVYQAQYLSREDTTSIMWFITLLVGFWILYSTQLGITDVFARMVTDMVWSGSSHIRAWRGGDIRFVYYSVLSLFTLWGVFILLSGIKPFFLILLSANIAGLNFVFLGLHALYVNRKFLPAELRSPLWREAIVLLSVVFFGFFFCQALPSIIGQFTQGG</sequence>
<feature type="transmembrane region" description="Helical" evidence="1">
    <location>
        <begin position="400"/>
        <end position="422"/>
    </location>
</feature>
<dbReference type="OrthoDB" id="3496044at2"/>
<dbReference type="EMBL" id="JTJC03000005">
    <property type="protein sequence ID" value="NHC36607.1"/>
    <property type="molecule type" value="Genomic_DNA"/>
</dbReference>
<keyword evidence="1" id="KW-0472">Membrane</keyword>
<keyword evidence="1" id="KW-0812">Transmembrane</keyword>
<feature type="transmembrane region" description="Helical" evidence="1">
    <location>
        <begin position="322"/>
        <end position="342"/>
    </location>
</feature>
<comment type="caution">
    <text evidence="2">The sequence shown here is derived from an EMBL/GenBank/DDBJ whole genome shotgun (WGS) entry which is preliminary data.</text>
</comment>
<evidence type="ECO:0000313" key="3">
    <source>
        <dbReference type="Proteomes" id="UP000031532"/>
    </source>
</evidence>
<dbReference type="Proteomes" id="UP000031532">
    <property type="component" value="Unassembled WGS sequence"/>
</dbReference>
<feature type="transmembrane region" description="Helical" evidence="1">
    <location>
        <begin position="209"/>
        <end position="238"/>
    </location>
</feature>
<keyword evidence="1" id="KW-1133">Transmembrane helix</keyword>
<evidence type="ECO:0000313" key="2">
    <source>
        <dbReference type="EMBL" id="NHC36607.1"/>
    </source>
</evidence>
<feature type="transmembrane region" description="Helical" evidence="1">
    <location>
        <begin position="565"/>
        <end position="585"/>
    </location>
</feature>
<gene>
    <name evidence="2" type="ORF">QH73_0018495</name>
</gene>
<protein>
    <submittedName>
        <fullName evidence="2">Uncharacterized protein</fullName>
    </submittedName>
</protein>
<dbReference type="RefSeq" id="WP_039715971.1">
    <property type="nucleotide sequence ID" value="NZ_JTJC03000005.1"/>
</dbReference>
<feature type="transmembrane region" description="Helical" evidence="1">
    <location>
        <begin position="450"/>
        <end position="478"/>
    </location>
</feature>
<feature type="transmembrane region" description="Helical" evidence="1">
    <location>
        <begin position="499"/>
        <end position="517"/>
    </location>
</feature>
<feature type="transmembrane region" description="Helical" evidence="1">
    <location>
        <begin position="164"/>
        <end position="188"/>
    </location>
</feature>
<proteinExistence type="predicted"/>
<keyword evidence="3" id="KW-1185">Reference proteome</keyword>
<reference evidence="2 3" key="1">
    <citation type="journal article" date="2015" name="Genome Announc.">
        <title>Draft Genome Sequence of the Terrestrial Cyanobacterium Scytonema millei VB511283, Isolated from Eastern India.</title>
        <authorList>
            <person name="Sen D."/>
            <person name="Chandrababunaidu M.M."/>
            <person name="Singh D."/>
            <person name="Sanghi N."/>
            <person name="Ghorai A."/>
            <person name="Mishra G.P."/>
            <person name="Madduluri M."/>
            <person name="Adhikary S.P."/>
            <person name="Tripathy S."/>
        </authorList>
    </citation>
    <scope>NUCLEOTIDE SEQUENCE [LARGE SCALE GENOMIC DNA]</scope>
    <source>
        <strain evidence="2 3">VB511283</strain>
    </source>
</reference>
<feature type="transmembrane region" description="Helical" evidence="1">
    <location>
        <begin position="523"/>
        <end position="545"/>
    </location>
</feature>
<feature type="transmembrane region" description="Helical" evidence="1">
    <location>
        <begin position="12"/>
        <end position="33"/>
    </location>
</feature>